<name>A0A6A6F192_9PEZI</name>
<protein>
    <submittedName>
        <fullName evidence="1">Uncharacterized protein</fullName>
    </submittedName>
</protein>
<organism evidence="1 2">
    <name type="scientific">Cercospora zeae-maydis SCOH1-5</name>
    <dbReference type="NCBI Taxonomy" id="717836"/>
    <lineage>
        <taxon>Eukaryota</taxon>
        <taxon>Fungi</taxon>
        <taxon>Dikarya</taxon>
        <taxon>Ascomycota</taxon>
        <taxon>Pezizomycotina</taxon>
        <taxon>Dothideomycetes</taxon>
        <taxon>Dothideomycetidae</taxon>
        <taxon>Mycosphaerellales</taxon>
        <taxon>Mycosphaerellaceae</taxon>
        <taxon>Cercospora</taxon>
    </lineage>
</organism>
<proteinExistence type="predicted"/>
<evidence type="ECO:0000313" key="1">
    <source>
        <dbReference type="EMBL" id="KAF2206949.1"/>
    </source>
</evidence>
<dbReference type="EMBL" id="ML992709">
    <property type="protein sequence ID" value="KAF2206949.1"/>
    <property type="molecule type" value="Genomic_DNA"/>
</dbReference>
<evidence type="ECO:0000313" key="2">
    <source>
        <dbReference type="Proteomes" id="UP000799539"/>
    </source>
</evidence>
<keyword evidence="2" id="KW-1185">Reference proteome</keyword>
<sequence length="250" mass="27932">MSASYLLVSMRLAAKFLVLRHHSPRSQVSKFCTHGHEDAVSLLLATAGCIAADRGLARIVVMQDGREDVPFDFLSHVGRGLLPSLGRRLTTAFGHRAEPRNRRAGCWKMADLGHLTNYWDDGKVDARKEHWIGRLIFPREEGHQLALLEDRGSMRFLGDSVALPPLQSSDFDFINLNAQGSGDAELAYSQSLILLLRDIVPDQQVAASHDRHPEHFLFNLSQGQKPASNGTHRNLEEMDQADDLTWCDQS</sequence>
<reference evidence="1" key="1">
    <citation type="journal article" date="2020" name="Stud. Mycol.">
        <title>101 Dothideomycetes genomes: a test case for predicting lifestyles and emergence of pathogens.</title>
        <authorList>
            <person name="Haridas S."/>
            <person name="Albert R."/>
            <person name="Binder M."/>
            <person name="Bloem J."/>
            <person name="Labutti K."/>
            <person name="Salamov A."/>
            <person name="Andreopoulos B."/>
            <person name="Baker S."/>
            <person name="Barry K."/>
            <person name="Bills G."/>
            <person name="Bluhm B."/>
            <person name="Cannon C."/>
            <person name="Castanera R."/>
            <person name="Culley D."/>
            <person name="Daum C."/>
            <person name="Ezra D."/>
            <person name="Gonzalez J."/>
            <person name="Henrissat B."/>
            <person name="Kuo A."/>
            <person name="Liang C."/>
            <person name="Lipzen A."/>
            <person name="Lutzoni F."/>
            <person name="Magnuson J."/>
            <person name="Mondo S."/>
            <person name="Nolan M."/>
            <person name="Ohm R."/>
            <person name="Pangilinan J."/>
            <person name="Park H.-J."/>
            <person name="Ramirez L."/>
            <person name="Alfaro M."/>
            <person name="Sun H."/>
            <person name="Tritt A."/>
            <person name="Yoshinaga Y."/>
            <person name="Zwiers L.-H."/>
            <person name="Turgeon B."/>
            <person name="Goodwin S."/>
            <person name="Spatafora J."/>
            <person name="Crous P."/>
            <person name="Grigoriev I."/>
        </authorList>
    </citation>
    <scope>NUCLEOTIDE SEQUENCE</scope>
    <source>
        <strain evidence="1">SCOH1-5</strain>
    </source>
</reference>
<accession>A0A6A6F192</accession>
<dbReference type="AlphaFoldDB" id="A0A6A6F192"/>
<gene>
    <name evidence="1" type="ORF">CERZMDRAFT_88940</name>
</gene>
<dbReference type="Proteomes" id="UP000799539">
    <property type="component" value="Unassembled WGS sequence"/>
</dbReference>